<dbReference type="GO" id="GO:0008915">
    <property type="term" value="F:lipid-A-disaccharide synthase activity"/>
    <property type="evidence" value="ECO:0007669"/>
    <property type="project" value="InterPro"/>
</dbReference>
<feature type="compositionally biased region" description="Basic and acidic residues" evidence="1">
    <location>
        <begin position="486"/>
        <end position="502"/>
    </location>
</feature>
<evidence type="ECO:0000313" key="3">
    <source>
        <dbReference type="Proteomes" id="UP000265515"/>
    </source>
</evidence>
<accession>A0A388LG66</accession>
<dbReference type="Gramene" id="GBG81306">
    <property type="protein sequence ID" value="GBG81306"/>
    <property type="gene ID" value="CBR_g31981"/>
</dbReference>
<organism evidence="2 3">
    <name type="scientific">Chara braunii</name>
    <name type="common">Braun's stonewort</name>
    <dbReference type="NCBI Taxonomy" id="69332"/>
    <lineage>
        <taxon>Eukaryota</taxon>
        <taxon>Viridiplantae</taxon>
        <taxon>Streptophyta</taxon>
        <taxon>Charophyceae</taxon>
        <taxon>Charales</taxon>
        <taxon>Characeae</taxon>
        <taxon>Chara</taxon>
    </lineage>
</organism>
<comment type="caution">
    <text evidence="2">The sequence shown here is derived from an EMBL/GenBank/DDBJ whole genome shotgun (WGS) entry which is preliminary data.</text>
</comment>
<dbReference type="GO" id="GO:0009245">
    <property type="term" value="P:lipid A biosynthetic process"/>
    <property type="evidence" value="ECO:0007669"/>
    <property type="project" value="InterPro"/>
</dbReference>
<dbReference type="Proteomes" id="UP000265515">
    <property type="component" value="Unassembled WGS sequence"/>
</dbReference>
<protein>
    <submittedName>
        <fullName evidence="2">Uncharacterized protein</fullName>
    </submittedName>
</protein>
<dbReference type="STRING" id="69332.A0A388LG66"/>
<feature type="region of interest" description="Disordered" evidence="1">
    <location>
        <begin position="703"/>
        <end position="745"/>
    </location>
</feature>
<dbReference type="GO" id="GO:0005543">
    <property type="term" value="F:phospholipid binding"/>
    <property type="evidence" value="ECO:0007669"/>
    <property type="project" value="TreeGrafter"/>
</dbReference>
<keyword evidence="3" id="KW-1185">Reference proteome</keyword>
<dbReference type="InterPro" id="IPR003835">
    <property type="entry name" value="Glyco_trans_19"/>
</dbReference>
<evidence type="ECO:0000313" key="2">
    <source>
        <dbReference type="EMBL" id="GBG81306.1"/>
    </source>
</evidence>
<sequence length="772" mass="82977">MVAVGCEFCSLALPGGSCSLYRLDVGYQFGACPGISSGIVANALDDKRGPPIRLNPKEPVTQEEEEFDVVILSNGPGEVAAWVRPVVRALRRRFGEDQAALRISVVLAPCPHASGTETAFVQSFKEVDRCQAPGGFPDFLLWGKTTDNWDWRSRGVCIFLGGDQFNALLIGWRLGYKTVVYAEDAVRWAGRCRVIGDLFADAVADGELTDSLGEAANFLETAPEYEKASAWEKEHDNLCCGSEQPWTEKPLSERRLEGRVRRHGIDNANPTGPVIGLLPGSKKVKLMLGIPFMMSVADNISKRFPGARFVIPLAPTVDLGMIAEHADSSTNPVIEKSGWASGTVIPLQDLGISNQSSAALSTVSLAEETRPDGMFQSRLYPKCTGSNRKPDGTNVFQNGVTEDVFEDINHVQYLSDSGSELSAGVHRQALARKPGNEEGRLSAGDSDPVEGAASEPLDSHRSAAKGSTLAVGSVAGVFETGRGSGGHHERDAPTRSPSHAEEQLSSCNAERAGRLDLFSSTSFSRPHELTSGEEGSWQSGLSPASVWPGTVAVMETAKGTSILVCEQFPPYELYAKCTLCLTTMGTNTAELGSLGVPMVVILPSVGLEVFRGAVGGILGLFANLPGEIGKAVSRTVNTWLIKSAKFIAWPNRWAKEEIVPELIGEVTPADVADVVLQLLIHQEKLDEMRSKLLALNARREEHPSRNLELEADEQPSVHPRASPGVNPRRMQDDSAPPVRDEGSTACTRVESIRRSGAANAIVHEVARLVKAS</sequence>
<dbReference type="OrthoDB" id="2020335at2759"/>
<name>A0A388LG66_CHABU</name>
<gene>
    <name evidence="2" type="ORF">CBR_g31981</name>
</gene>
<proteinExistence type="predicted"/>
<dbReference type="PANTHER" id="PTHR30372:SF5">
    <property type="entry name" value="LIPID-A-DISACCHARIDE SYNTHASE"/>
    <property type="match status" value="1"/>
</dbReference>
<dbReference type="AlphaFoldDB" id="A0A388LG66"/>
<evidence type="ECO:0000256" key="1">
    <source>
        <dbReference type="SAM" id="MobiDB-lite"/>
    </source>
</evidence>
<feature type="region of interest" description="Disordered" evidence="1">
    <location>
        <begin position="431"/>
        <end position="506"/>
    </location>
</feature>
<dbReference type="PANTHER" id="PTHR30372">
    <property type="entry name" value="LIPID-A-DISACCHARIDE SYNTHASE"/>
    <property type="match status" value="1"/>
</dbReference>
<dbReference type="GO" id="GO:0016020">
    <property type="term" value="C:membrane"/>
    <property type="evidence" value="ECO:0007669"/>
    <property type="project" value="GOC"/>
</dbReference>
<reference evidence="2 3" key="1">
    <citation type="journal article" date="2018" name="Cell">
        <title>The Chara Genome: Secondary Complexity and Implications for Plant Terrestrialization.</title>
        <authorList>
            <person name="Nishiyama T."/>
            <person name="Sakayama H."/>
            <person name="Vries J.D."/>
            <person name="Buschmann H."/>
            <person name="Saint-Marcoux D."/>
            <person name="Ullrich K.K."/>
            <person name="Haas F.B."/>
            <person name="Vanderstraeten L."/>
            <person name="Becker D."/>
            <person name="Lang D."/>
            <person name="Vosolsobe S."/>
            <person name="Rombauts S."/>
            <person name="Wilhelmsson P.K.I."/>
            <person name="Janitza P."/>
            <person name="Kern R."/>
            <person name="Heyl A."/>
            <person name="Rumpler F."/>
            <person name="Villalobos L.I.A.C."/>
            <person name="Clay J.M."/>
            <person name="Skokan R."/>
            <person name="Toyoda A."/>
            <person name="Suzuki Y."/>
            <person name="Kagoshima H."/>
            <person name="Schijlen E."/>
            <person name="Tajeshwar N."/>
            <person name="Catarino B."/>
            <person name="Hetherington A.J."/>
            <person name="Saltykova A."/>
            <person name="Bonnot C."/>
            <person name="Breuninger H."/>
            <person name="Symeonidi A."/>
            <person name="Radhakrishnan G.V."/>
            <person name="Van Nieuwerburgh F."/>
            <person name="Deforce D."/>
            <person name="Chang C."/>
            <person name="Karol K.G."/>
            <person name="Hedrich R."/>
            <person name="Ulvskov P."/>
            <person name="Glockner G."/>
            <person name="Delwiche C.F."/>
            <person name="Petrasek J."/>
            <person name="Van de Peer Y."/>
            <person name="Friml J."/>
            <person name="Beilby M."/>
            <person name="Dolan L."/>
            <person name="Kohara Y."/>
            <person name="Sugano S."/>
            <person name="Fujiyama A."/>
            <person name="Delaux P.-M."/>
            <person name="Quint M."/>
            <person name="TheiBen G."/>
            <person name="Hagemann M."/>
            <person name="Harholt J."/>
            <person name="Dunand C."/>
            <person name="Zachgo S."/>
            <person name="Langdale J."/>
            <person name="Maumus F."/>
            <person name="Straeten D.V.D."/>
            <person name="Gould S.B."/>
            <person name="Rensing S.A."/>
        </authorList>
    </citation>
    <scope>NUCLEOTIDE SEQUENCE [LARGE SCALE GENOMIC DNA]</scope>
    <source>
        <strain evidence="2 3">S276</strain>
    </source>
</reference>
<dbReference type="EMBL" id="BFEA01000370">
    <property type="protein sequence ID" value="GBG81306.1"/>
    <property type="molecule type" value="Genomic_DNA"/>
</dbReference>